<keyword evidence="8" id="KW-1185">Reference proteome</keyword>
<evidence type="ECO:0000256" key="1">
    <source>
        <dbReference type="ARBA" id="ARBA00004236"/>
    </source>
</evidence>
<proteinExistence type="predicted"/>
<accession>D8LJS7</accession>
<dbReference type="PANTHER" id="PTHR47988">
    <property type="entry name" value="SOMATIC EMBRYOGENESIS RECEPTOR KINASE 1"/>
    <property type="match status" value="1"/>
</dbReference>
<comment type="subcellular location">
    <subcellularLocation>
        <location evidence="1">Cell membrane</location>
    </subcellularLocation>
</comment>
<evidence type="ECO:0000256" key="5">
    <source>
        <dbReference type="ARBA" id="ARBA00022737"/>
    </source>
</evidence>
<dbReference type="InterPro" id="IPR032675">
    <property type="entry name" value="LRR_dom_sf"/>
</dbReference>
<keyword evidence="2" id="KW-1003">Cell membrane</keyword>
<keyword evidence="5" id="KW-0677">Repeat</keyword>
<evidence type="ECO:0000313" key="8">
    <source>
        <dbReference type="Proteomes" id="UP000002630"/>
    </source>
</evidence>
<dbReference type="Proteomes" id="UP000002630">
    <property type="component" value="Linkage Group LG26"/>
</dbReference>
<keyword evidence="6" id="KW-0472">Membrane</keyword>
<dbReference type="SUPFAM" id="SSF52058">
    <property type="entry name" value="L domain-like"/>
    <property type="match status" value="1"/>
</dbReference>
<dbReference type="GO" id="GO:0005886">
    <property type="term" value="C:plasma membrane"/>
    <property type="evidence" value="ECO:0007669"/>
    <property type="project" value="UniProtKB-SubCell"/>
</dbReference>
<sequence>MASTDREALIALFRLTCGYGWSRRGNWGTDAELATWDGVQVNGQGRVVKLGLAANNLQGPIPPALGKLAALQDLYLNGNQLSGPIPPALGKLAALQHLSLYGNQLSGAIPPELGGLGKLEILWLQNNQLAGPIPPELGELAALTSLYLSNNQLTGPIPLELGHLSALKELALSGNQLSGHIPPQLGNLGALQDLYLSRNKLDGPIPPALGKLAALQDLHLYGNQLSGPIPPELGNLSALQHLCLQGNHLSALWDHTQNVQDVDHKERGHSMPGGPMPSQLCRLLDIFDSVEAQGLNDTGIGPSLSLSENPWAEPPESIVAKGPKSIRGYFEDLYAEHCRIKRRGVKVVLVGQEGAGKTSLRQSMKANKATLTGEWKENSTVLADVESMELEGSSVRVYDCAGQVAYTGLLQMFLTPRSVCVLVCNAGEFGEQLGSDNIDQVEEDCRKLEALRVCNWLRSISRRVPDTEVILVATKCDLAGGNAWEIGRRMEKACRRWLSSWACRNMLSVRLEPGVCLTSCFPVGAGEHGESSSENFLSKSCWACDWRDVGGGEPSPSLIYRLVNKPDKGGLRGVQMVLPRSWDIALTFLDSLEHGRDPVEMVILKSPDSDRGATETAKTTVYQGITVEELSAKWQETVDGLGRRGITVTNAENALEGALSIREFDGSLVPHEKFVFLDVVWLARILKPLLNHKDQEMFDGRVNLGDTGDTRITLDDSADIASWDRLKKEGVLEPRLAYAIWPNGLSEYVLPTLASLGLIFPLENDPAEGLVVLLRLKPHRPESVGKVIDTFCSGLTPAFRASWKIFLGVPPGAIEKVLTRCCGLGGVQTFWRYGVLVHGGLGVQDERRTFAVVVEYSSTDNELIAQIFGDVSTPGPWGATSYVMSAVSLMLVDFPGLGWKGYLECPQHGDGMLFVNKATRDGDKFLEGSRCPQCSADTGGLGAAAIDLLRFVDIRLDRDVIFNEVKARFNDLESQYSFTCPTHDRSKEESELIRKIDGMATAVQGAFNEVKVEVEGGLNEVKVEMTAGFAEVEGGLTSVKGEMKEGFNEMKVEMEGGFDDTKTELRDVKDEVKDRLGMISGRLDKVLESTQESLMRLRDLQAPNYRYPRLVVVKEVGSDGTASKARGRKSMLSKLCGVGKKDMTLQFLCPVDMTQVPCGYGGEGYRFKETRSWVKKISPVLQVAVVTAKVALNATTGLHVDISDFLKDVKDGLVEELVDRTLDDEALLRAVLGDDNIGADLQRDTRASYEALKKFMDKEQIERVKNTRDGDGYIDFRDEMKRVPDGRGGMVWVRNENVQKWLDSRSIAAPTR</sequence>
<dbReference type="OrthoDB" id="776842at2759"/>
<dbReference type="STRING" id="2880.D8LJS7"/>
<dbReference type="InterPro" id="IPR027417">
    <property type="entry name" value="P-loop_NTPase"/>
</dbReference>
<dbReference type="SUPFAM" id="SSF52540">
    <property type="entry name" value="P-loop containing nucleoside triphosphate hydrolases"/>
    <property type="match status" value="1"/>
</dbReference>
<dbReference type="FunFam" id="3.80.10.10:FF:000400">
    <property type="entry name" value="Nuclear pore complex protein NUP107"/>
    <property type="match status" value="1"/>
</dbReference>
<name>D8LJS7_ECTSI</name>
<dbReference type="PRINTS" id="PR00449">
    <property type="entry name" value="RASTRNSFRMNG"/>
</dbReference>
<evidence type="ECO:0000256" key="3">
    <source>
        <dbReference type="ARBA" id="ARBA00022614"/>
    </source>
</evidence>
<dbReference type="Pfam" id="PF00560">
    <property type="entry name" value="LRR_1"/>
    <property type="match status" value="7"/>
</dbReference>
<evidence type="ECO:0000256" key="6">
    <source>
        <dbReference type="ARBA" id="ARBA00023136"/>
    </source>
</evidence>
<dbReference type="FunFam" id="3.80.10.10:FF:000299">
    <property type="entry name" value="Piriformospora indica-insensitive protein 2"/>
    <property type="match status" value="1"/>
</dbReference>
<protein>
    <submittedName>
        <fullName evidence="7">LRR-GTPase of the ROCO family</fullName>
    </submittedName>
</protein>
<reference evidence="7 8" key="1">
    <citation type="journal article" date="2010" name="Nature">
        <title>The Ectocarpus genome and the independent evolution of multicellularity in brown algae.</title>
        <authorList>
            <person name="Cock J.M."/>
            <person name="Sterck L."/>
            <person name="Rouze P."/>
            <person name="Scornet D."/>
            <person name="Allen A.E."/>
            <person name="Amoutzias G."/>
            <person name="Anthouard V."/>
            <person name="Artiguenave F."/>
            <person name="Aury J.M."/>
            <person name="Badger J.H."/>
            <person name="Beszteri B."/>
            <person name="Billiau K."/>
            <person name="Bonnet E."/>
            <person name="Bothwell J.H."/>
            <person name="Bowler C."/>
            <person name="Boyen C."/>
            <person name="Brownlee C."/>
            <person name="Carrano C.J."/>
            <person name="Charrier B."/>
            <person name="Cho G.Y."/>
            <person name="Coelho S.M."/>
            <person name="Collen J."/>
            <person name="Corre E."/>
            <person name="Da Silva C."/>
            <person name="Delage L."/>
            <person name="Delaroque N."/>
            <person name="Dittami S.M."/>
            <person name="Doulbeau S."/>
            <person name="Elias M."/>
            <person name="Farnham G."/>
            <person name="Gachon C.M."/>
            <person name="Gschloessl B."/>
            <person name="Heesch S."/>
            <person name="Jabbari K."/>
            <person name="Jubin C."/>
            <person name="Kawai H."/>
            <person name="Kimura K."/>
            <person name="Kloareg B."/>
            <person name="Kupper F.C."/>
            <person name="Lang D."/>
            <person name="Le Bail A."/>
            <person name="Leblanc C."/>
            <person name="Lerouge P."/>
            <person name="Lohr M."/>
            <person name="Lopez P.J."/>
            <person name="Martens C."/>
            <person name="Maumus F."/>
            <person name="Michel G."/>
            <person name="Miranda-Saavedra D."/>
            <person name="Morales J."/>
            <person name="Moreau H."/>
            <person name="Motomura T."/>
            <person name="Nagasato C."/>
            <person name="Napoli C.A."/>
            <person name="Nelson D.R."/>
            <person name="Nyvall-Collen P."/>
            <person name="Peters A.F."/>
            <person name="Pommier C."/>
            <person name="Potin P."/>
            <person name="Poulain J."/>
            <person name="Quesneville H."/>
            <person name="Read B."/>
            <person name="Rensing S.A."/>
            <person name="Ritter A."/>
            <person name="Rousvoal S."/>
            <person name="Samanta M."/>
            <person name="Samson G."/>
            <person name="Schroeder D.C."/>
            <person name="Segurens B."/>
            <person name="Strittmatter M."/>
            <person name="Tonon T."/>
            <person name="Tregear J.W."/>
            <person name="Valentin K."/>
            <person name="von Dassow P."/>
            <person name="Yamagishi T."/>
            <person name="Van de Peer Y."/>
            <person name="Wincker P."/>
        </authorList>
    </citation>
    <scope>NUCLEOTIDE SEQUENCE [LARGE SCALE GENOMIC DNA]</scope>
    <source>
        <strain evidence="8">Ec32 / CCAP1310/4</strain>
    </source>
</reference>
<dbReference type="InParanoid" id="D8LJS7"/>
<dbReference type="Gene3D" id="3.40.50.300">
    <property type="entry name" value="P-loop containing nucleotide triphosphate hydrolases"/>
    <property type="match status" value="1"/>
</dbReference>
<evidence type="ECO:0000256" key="2">
    <source>
        <dbReference type="ARBA" id="ARBA00022475"/>
    </source>
</evidence>
<evidence type="ECO:0000256" key="4">
    <source>
        <dbReference type="ARBA" id="ARBA00022729"/>
    </source>
</evidence>
<keyword evidence="3" id="KW-0433">Leucine-rich repeat</keyword>
<dbReference type="InterPro" id="IPR003591">
    <property type="entry name" value="Leu-rich_rpt_typical-subtyp"/>
</dbReference>
<dbReference type="EMBL" id="FN649751">
    <property type="protein sequence ID" value="CBN75997.1"/>
    <property type="molecule type" value="Genomic_DNA"/>
</dbReference>
<dbReference type="Pfam" id="PF08477">
    <property type="entry name" value="Roc"/>
    <property type="match status" value="1"/>
</dbReference>
<dbReference type="InterPro" id="IPR001611">
    <property type="entry name" value="Leu-rich_rpt"/>
</dbReference>
<dbReference type="Gene3D" id="3.80.10.10">
    <property type="entry name" value="Ribonuclease Inhibitor"/>
    <property type="match status" value="2"/>
</dbReference>
<dbReference type="SMART" id="SM00369">
    <property type="entry name" value="LRR_TYP"/>
    <property type="match status" value="6"/>
</dbReference>
<gene>
    <name evidence="7" type="ORF">Esi_0264_0029</name>
</gene>
<organism evidence="7 8">
    <name type="scientific">Ectocarpus siliculosus</name>
    <name type="common">Brown alga</name>
    <name type="synonym">Conferva siliculosa</name>
    <dbReference type="NCBI Taxonomy" id="2880"/>
    <lineage>
        <taxon>Eukaryota</taxon>
        <taxon>Sar</taxon>
        <taxon>Stramenopiles</taxon>
        <taxon>Ochrophyta</taxon>
        <taxon>PX clade</taxon>
        <taxon>Phaeophyceae</taxon>
        <taxon>Ectocarpales</taxon>
        <taxon>Ectocarpaceae</taxon>
        <taxon>Ectocarpus</taxon>
    </lineage>
</organism>
<dbReference type="eggNOG" id="ENOG502S4YE">
    <property type="taxonomic scope" value="Eukaryota"/>
</dbReference>
<evidence type="ECO:0000313" key="7">
    <source>
        <dbReference type="EMBL" id="CBN75997.1"/>
    </source>
</evidence>
<keyword evidence="4" id="KW-0732">Signal</keyword>
<dbReference type="EMBL" id="FN648447">
    <property type="protein sequence ID" value="CBN75997.1"/>
    <property type="molecule type" value="Genomic_DNA"/>
</dbReference>